<dbReference type="PANTHER" id="PTHR31088">
    <property type="entry name" value="MEMBRANE-ASSOCIATED PROTEIN VIPP1, CHLOROPLASTIC"/>
    <property type="match status" value="1"/>
</dbReference>
<dbReference type="RefSeq" id="WP_114487539.1">
    <property type="nucleotide sequence ID" value="NZ_CBCSHM010000019.1"/>
</dbReference>
<name>A0A368TVF5_9GAMM</name>
<evidence type="ECO:0000313" key="3">
    <source>
        <dbReference type="EMBL" id="RCV88789.1"/>
    </source>
</evidence>
<evidence type="ECO:0000256" key="2">
    <source>
        <dbReference type="SAM" id="Coils"/>
    </source>
</evidence>
<protein>
    <submittedName>
        <fullName evidence="3">PspA/IM30 family protein</fullName>
    </submittedName>
</protein>
<dbReference type="PANTHER" id="PTHR31088:SF9">
    <property type="entry name" value="PHAGE SHOCK PROTEIN A"/>
    <property type="match status" value="1"/>
</dbReference>
<dbReference type="OrthoDB" id="8844617at2"/>
<comment type="caution">
    <text evidence="3">The sequence shown here is derived from an EMBL/GenBank/DDBJ whole genome shotgun (WGS) entry which is preliminary data.</text>
</comment>
<evidence type="ECO:0000256" key="1">
    <source>
        <dbReference type="ARBA" id="ARBA00043985"/>
    </source>
</evidence>
<keyword evidence="2" id="KW-0175">Coiled coil</keyword>
<dbReference type="EMBL" id="QPIJ01000036">
    <property type="protein sequence ID" value="RCV88789.1"/>
    <property type="molecule type" value="Genomic_DNA"/>
</dbReference>
<keyword evidence="4" id="KW-1185">Reference proteome</keyword>
<organism evidence="3 4">
    <name type="scientific">Vreelandella rituensis</name>
    <dbReference type="NCBI Taxonomy" id="2282306"/>
    <lineage>
        <taxon>Bacteria</taxon>
        <taxon>Pseudomonadati</taxon>
        <taxon>Pseudomonadota</taxon>
        <taxon>Gammaproteobacteria</taxon>
        <taxon>Oceanospirillales</taxon>
        <taxon>Halomonadaceae</taxon>
        <taxon>Vreelandella</taxon>
    </lineage>
</organism>
<dbReference type="InterPro" id="IPR007157">
    <property type="entry name" value="PspA_VIPP1"/>
</dbReference>
<comment type="similarity">
    <text evidence="1">Belongs to the PspA/Vipp/IM30 family.</text>
</comment>
<accession>A0A368TVF5</accession>
<gene>
    <name evidence="3" type="ORF">DU506_14070</name>
</gene>
<sequence length="233" mass="25192">MLNKLLTAFRGKATETGQAVVDSQALRILDQEIRDSEAQLGKSKTELTRLMGQRQLNANKASTLESKISQLEQSAAAALDKGEEELAVEVANRIVALQDDLDAERAIVTEYDASIESLRGAIRGTENQLRQFKQQVSVVKATESAQKAQSAVAARHSGQNSAMHSAMESLDRIKERQQLDSAQMKAADQMAAEESGSSLEARLKDAGIGATNRKADDVLARLKAKSNKDSAPE</sequence>
<evidence type="ECO:0000313" key="4">
    <source>
        <dbReference type="Proteomes" id="UP000253204"/>
    </source>
</evidence>
<feature type="coiled-coil region" evidence="2">
    <location>
        <begin position="26"/>
        <end position="81"/>
    </location>
</feature>
<dbReference type="Pfam" id="PF04012">
    <property type="entry name" value="PspA_IM30"/>
    <property type="match status" value="1"/>
</dbReference>
<dbReference type="AlphaFoldDB" id="A0A368TVF5"/>
<dbReference type="Proteomes" id="UP000253204">
    <property type="component" value="Unassembled WGS sequence"/>
</dbReference>
<proteinExistence type="inferred from homology"/>
<reference evidence="3 4" key="1">
    <citation type="submission" date="2018-07" db="EMBL/GenBank/DDBJ databases">
        <title>Halomonas rutogse sp. nov., isolated from Lake TangqianCo on Tibetan Plateau.</title>
        <authorList>
            <person name="Lu H."/>
            <person name="Xing P."/>
            <person name="Wu Q."/>
        </authorList>
    </citation>
    <scope>NUCLEOTIDE SEQUENCE [LARGE SCALE GENOMIC DNA]</scope>
    <source>
        <strain evidence="3 4">TQ8S</strain>
    </source>
</reference>